<evidence type="ECO:0000313" key="2">
    <source>
        <dbReference type="EMBL" id="CAL1528200.1"/>
    </source>
</evidence>
<comment type="caution">
    <text evidence="2">The sequence shown here is derived from an EMBL/GenBank/DDBJ whole genome shotgun (WGS) entry which is preliminary data.</text>
</comment>
<feature type="domain" description="Amine oxidase" evidence="1">
    <location>
        <begin position="14"/>
        <end position="493"/>
    </location>
</feature>
<gene>
    <name evidence="2" type="ORF">GSLYS_00002370001</name>
</gene>
<dbReference type="GO" id="GO:0046592">
    <property type="term" value="F:polyamine oxidase activity"/>
    <property type="evidence" value="ECO:0007669"/>
    <property type="project" value="TreeGrafter"/>
</dbReference>
<keyword evidence="3" id="KW-1185">Reference proteome</keyword>
<dbReference type="PRINTS" id="PR00419">
    <property type="entry name" value="ADXRDTASE"/>
</dbReference>
<dbReference type="PANTHER" id="PTHR10742">
    <property type="entry name" value="FLAVIN MONOAMINE OXIDASE"/>
    <property type="match status" value="1"/>
</dbReference>
<accession>A0AAV2H3I5</accession>
<name>A0AAV2H3I5_LYMST</name>
<evidence type="ECO:0000313" key="3">
    <source>
        <dbReference type="Proteomes" id="UP001497497"/>
    </source>
</evidence>
<dbReference type="InterPro" id="IPR036188">
    <property type="entry name" value="FAD/NAD-bd_sf"/>
</dbReference>
<dbReference type="Pfam" id="PF01593">
    <property type="entry name" value="Amino_oxidase"/>
    <property type="match status" value="1"/>
</dbReference>
<dbReference type="SUPFAM" id="SSF51905">
    <property type="entry name" value="FAD/NAD(P)-binding domain"/>
    <property type="match status" value="1"/>
</dbReference>
<dbReference type="AlphaFoldDB" id="A0AAV2H3I5"/>
<protein>
    <recommendedName>
        <fullName evidence="1">Amine oxidase domain-containing protein</fullName>
    </recommendedName>
</protein>
<evidence type="ECO:0000259" key="1">
    <source>
        <dbReference type="Pfam" id="PF01593"/>
    </source>
</evidence>
<dbReference type="PANTHER" id="PTHR10742:SF398">
    <property type="entry name" value="AMINE OXIDASE DOMAIN-CONTAINING PROTEIN-RELATED"/>
    <property type="match status" value="1"/>
</dbReference>
<organism evidence="2 3">
    <name type="scientific">Lymnaea stagnalis</name>
    <name type="common">Great pond snail</name>
    <name type="synonym">Helix stagnalis</name>
    <dbReference type="NCBI Taxonomy" id="6523"/>
    <lineage>
        <taxon>Eukaryota</taxon>
        <taxon>Metazoa</taxon>
        <taxon>Spiralia</taxon>
        <taxon>Lophotrochozoa</taxon>
        <taxon>Mollusca</taxon>
        <taxon>Gastropoda</taxon>
        <taxon>Heterobranchia</taxon>
        <taxon>Euthyneura</taxon>
        <taxon>Panpulmonata</taxon>
        <taxon>Hygrophila</taxon>
        <taxon>Lymnaeoidea</taxon>
        <taxon>Lymnaeidae</taxon>
        <taxon>Lymnaea</taxon>
    </lineage>
</organism>
<proteinExistence type="predicted"/>
<dbReference type="Gene3D" id="3.50.50.60">
    <property type="entry name" value="FAD/NAD(P)-binding domain"/>
    <property type="match status" value="1"/>
</dbReference>
<dbReference type="Proteomes" id="UP001497497">
    <property type="component" value="Unassembled WGS sequence"/>
</dbReference>
<dbReference type="InterPro" id="IPR002937">
    <property type="entry name" value="Amino_oxidase"/>
</dbReference>
<dbReference type="InterPro" id="IPR050281">
    <property type="entry name" value="Flavin_monoamine_oxidase"/>
</dbReference>
<dbReference type="Gene3D" id="3.90.660.10">
    <property type="match status" value="1"/>
</dbReference>
<dbReference type="EMBL" id="CAXITT010000028">
    <property type="protein sequence ID" value="CAL1528200.1"/>
    <property type="molecule type" value="Genomic_DNA"/>
</dbReference>
<sequence>MTSQKVVIVGAGAAGVTCAAWLIKHGVKDVTVLEAQDYIGGRIKAEIVDGQNLDLGAQFVHGREGNPVYEIACKIGLAIYPDPATDNHDDDDTHLIQVPEEFFTSSGQKLSHKETNQLVEFLTKQLFKEATDDTVEIDDEGRSEGECYEEAYRKFLEDNGQKLSPRQRETCDAIFRWYSAYQSIDTAAADLRELSVWALSLYRVLRGPRFTYIHGGLTAILNAVVDLLPRDVIRLNTPVANVDWSQVQEDPVSGQISVTCKNGEVFPADYVIVTSSLGYLQATHQEMFTPGLPQEMQAALSNFGFGGIGKIFLKWDEPFIGLNGTTKNGDVRSFELLWLDSHPLNITSDRCPEKTRFGKPWWYGIHSVETVYGNPNILEFWLNREQAKIMETLDESEVKAVCHEILQNFFKDIKIPEISAIYRTMWVSNPYTQGTYSFLSSRIKKDDLNNLGKPLPSSNNPRVLFAGEGYANEFISTVHGAMLSGQKQANVILNDQGIKPSSKLVDLI</sequence>
<dbReference type="SUPFAM" id="SSF54373">
    <property type="entry name" value="FAD-linked reductases, C-terminal domain"/>
    <property type="match status" value="1"/>
</dbReference>
<reference evidence="2 3" key="1">
    <citation type="submission" date="2024-04" db="EMBL/GenBank/DDBJ databases">
        <authorList>
            <consortium name="Genoscope - CEA"/>
            <person name="William W."/>
        </authorList>
    </citation>
    <scope>NUCLEOTIDE SEQUENCE [LARGE SCALE GENOMIC DNA]</scope>
</reference>